<accession>A0A3L8PZV8</accession>
<dbReference type="Proteomes" id="UP000281474">
    <property type="component" value="Unassembled WGS sequence"/>
</dbReference>
<dbReference type="AlphaFoldDB" id="A0A3L8PZV8"/>
<gene>
    <name evidence="1" type="ORF">D5018_04475</name>
</gene>
<sequence length="69" mass="7821">MPVQVEAVAVPSSLVQSSIAKSVNNQLNIDIVVHFYRFLKKTPLTFHDGCVQEMETPLKLALRFLNYCQ</sequence>
<evidence type="ECO:0000313" key="1">
    <source>
        <dbReference type="EMBL" id="RLV60901.1"/>
    </source>
</evidence>
<protein>
    <submittedName>
        <fullName evidence="1">Uncharacterized protein</fullName>
    </submittedName>
</protein>
<proteinExistence type="predicted"/>
<organism evidence="1 2">
    <name type="scientific">Parashewanella curva</name>
    <dbReference type="NCBI Taxonomy" id="2338552"/>
    <lineage>
        <taxon>Bacteria</taxon>
        <taxon>Pseudomonadati</taxon>
        <taxon>Pseudomonadota</taxon>
        <taxon>Gammaproteobacteria</taxon>
        <taxon>Alteromonadales</taxon>
        <taxon>Shewanellaceae</taxon>
        <taxon>Parashewanella</taxon>
    </lineage>
</organism>
<dbReference type="EMBL" id="QZEI01000010">
    <property type="protein sequence ID" value="RLV60901.1"/>
    <property type="molecule type" value="Genomic_DNA"/>
</dbReference>
<comment type="caution">
    <text evidence="1">The sequence shown here is derived from an EMBL/GenBank/DDBJ whole genome shotgun (WGS) entry which is preliminary data.</text>
</comment>
<name>A0A3L8PZV8_9GAMM</name>
<reference evidence="1 2" key="1">
    <citation type="submission" date="2018-09" db="EMBL/GenBank/DDBJ databases">
        <title>Phylogeny of the Shewanellaceae, and recommendation for two new genera, Pseudoshewanella and Parashewanella.</title>
        <authorList>
            <person name="Wang G."/>
        </authorList>
    </citation>
    <scope>NUCLEOTIDE SEQUENCE [LARGE SCALE GENOMIC DNA]</scope>
    <source>
        <strain evidence="1 2">C51</strain>
    </source>
</reference>
<evidence type="ECO:0000313" key="2">
    <source>
        <dbReference type="Proteomes" id="UP000281474"/>
    </source>
</evidence>
<keyword evidence="2" id="KW-1185">Reference proteome</keyword>